<feature type="non-terminal residue" evidence="1">
    <location>
        <position position="52"/>
    </location>
</feature>
<gene>
    <name evidence="1" type="ORF">L195_g046470</name>
</gene>
<reference evidence="1 2" key="1">
    <citation type="journal article" date="2014" name="Am. J. Bot.">
        <title>Genome assembly and annotation for red clover (Trifolium pratense; Fabaceae).</title>
        <authorList>
            <person name="Istvanek J."/>
            <person name="Jaros M."/>
            <person name="Krenek A."/>
            <person name="Repkova J."/>
        </authorList>
    </citation>
    <scope>NUCLEOTIDE SEQUENCE [LARGE SCALE GENOMIC DNA]</scope>
    <source>
        <strain evidence="2">cv. Tatra</strain>
        <tissue evidence="1">Young leaves</tissue>
    </source>
</reference>
<evidence type="ECO:0000313" key="1">
    <source>
        <dbReference type="EMBL" id="PNX90346.1"/>
    </source>
</evidence>
<dbReference type="EMBL" id="ASHM01062538">
    <property type="protein sequence ID" value="PNX90346.1"/>
    <property type="molecule type" value="Genomic_DNA"/>
</dbReference>
<sequence>MGGSSYSNVDCDEVRVSVAPSQKQELMIFELLSLNTDLPPSCDGDNSSVNEG</sequence>
<name>A0A2K3MHT9_TRIPR</name>
<protein>
    <submittedName>
        <fullName evidence="1">Uncharacterized protein</fullName>
    </submittedName>
</protein>
<accession>A0A2K3MHT9</accession>
<dbReference type="AlphaFoldDB" id="A0A2K3MHT9"/>
<dbReference type="Proteomes" id="UP000236291">
    <property type="component" value="Unassembled WGS sequence"/>
</dbReference>
<organism evidence="1 2">
    <name type="scientific">Trifolium pratense</name>
    <name type="common">Red clover</name>
    <dbReference type="NCBI Taxonomy" id="57577"/>
    <lineage>
        <taxon>Eukaryota</taxon>
        <taxon>Viridiplantae</taxon>
        <taxon>Streptophyta</taxon>
        <taxon>Embryophyta</taxon>
        <taxon>Tracheophyta</taxon>
        <taxon>Spermatophyta</taxon>
        <taxon>Magnoliopsida</taxon>
        <taxon>eudicotyledons</taxon>
        <taxon>Gunneridae</taxon>
        <taxon>Pentapetalae</taxon>
        <taxon>rosids</taxon>
        <taxon>fabids</taxon>
        <taxon>Fabales</taxon>
        <taxon>Fabaceae</taxon>
        <taxon>Papilionoideae</taxon>
        <taxon>50 kb inversion clade</taxon>
        <taxon>NPAAA clade</taxon>
        <taxon>Hologalegina</taxon>
        <taxon>IRL clade</taxon>
        <taxon>Trifolieae</taxon>
        <taxon>Trifolium</taxon>
    </lineage>
</organism>
<dbReference type="ExpressionAtlas" id="A0A2K3MHT9">
    <property type="expression patterns" value="baseline"/>
</dbReference>
<proteinExistence type="predicted"/>
<reference evidence="1 2" key="2">
    <citation type="journal article" date="2017" name="Front. Plant Sci.">
        <title>Gene Classification and Mining of Molecular Markers Useful in Red Clover (Trifolium pratense) Breeding.</title>
        <authorList>
            <person name="Istvanek J."/>
            <person name="Dluhosova J."/>
            <person name="Dluhos P."/>
            <person name="Patkova L."/>
            <person name="Nedelnik J."/>
            <person name="Repkova J."/>
        </authorList>
    </citation>
    <scope>NUCLEOTIDE SEQUENCE [LARGE SCALE GENOMIC DNA]</scope>
    <source>
        <strain evidence="2">cv. Tatra</strain>
        <tissue evidence="1">Young leaves</tissue>
    </source>
</reference>
<evidence type="ECO:0000313" key="2">
    <source>
        <dbReference type="Proteomes" id="UP000236291"/>
    </source>
</evidence>
<comment type="caution">
    <text evidence="1">The sequence shown here is derived from an EMBL/GenBank/DDBJ whole genome shotgun (WGS) entry which is preliminary data.</text>
</comment>